<dbReference type="EMBL" id="WVRA01000002">
    <property type="protein sequence ID" value="NOE17742.1"/>
    <property type="molecule type" value="Genomic_DNA"/>
</dbReference>
<organism evidence="3 4">
    <name type="scientific">Ruegeria atlantica</name>
    <dbReference type="NCBI Taxonomy" id="81569"/>
    <lineage>
        <taxon>Bacteria</taxon>
        <taxon>Pseudomonadati</taxon>
        <taxon>Pseudomonadota</taxon>
        <taxon>Alphaproteobacteria</taxon>
        <taxon>Rhodobacterales</taxon>
        <taxon>Roseobacteraceae</taxon>
        <taxon>Ruegeria</taxon>
    </lineage>
</organism>
<comment type="caution">
    <text evidence="3">The sequence shown here is derived from an EMBL/GenBank/DDBJ whole genome shotgun (WGS) entry which is preliminary data.</text>
</comment>
<feature type="coiled-coil region" evidence="1">
    <location>
        <begin position="17"/>
        <end position="44"/>
    </location>
</feature>
<evidence type="ECO:0000256" key="1">
    <source>
        <dbReference type="SAM" id="Coils"/>
    </source>
</evidence>
<sequence>MTTATLTNTGFNFGTRIMDMIERIKTARKRAAEYQRTYRELHSLTNRELDDIGIRRCDIADIAHKHVYCS</sequence>
<dbReference type="Proteomes" id="UP000597886">
    <property type="component" value="Unassembled WGS sequence"/>
</dbReference>
<evidence type="ECO:0000313" key="4">
    <source>
        <dbReference type="Proteomes" id="UP000597886"/>
    </source>
</evidence>
<proteinExistence type="predicted"/>
<dbReference type="Pfam" id="PF06568">
    <property type="entry name" value="YjiS-like"/>
    <property type="match status" value="1"/>
</dbReference>
<dbReference type="InterPro" id="IPR009506">
    <property type="entry name" value="YjiS-like"/>
</dbReference>
<feature type="domain" description="YjiS-like" evidence="2">
    <location>
        <begin position="27"/>
        <end position="59"/>
    </location>
</feature>
<protein>
    <submittedName>
        <fullName evidence="3">DUF1127 domain-containing protein</fullName>
    </submittedName>
</protein>
<gene>
    <name evidence="3" type="ORF">GS634_06345</name>
</gene>
<evidence type="ECO:0000313" key="3">
    <source>
        <dbReference type="EMBL" id="NOE17742.1"/>
    </source>
</evidence>
<reference evidence="3" key="1">
    <citation type="submission" date="2019-12" db="EMBL/GenBank/DDBJ databases">
        <title>Ruegeria JWLKs population differentiation of coral mucus and skeleton niches.</title>
        <authorList>
            <person name="Luo D."/>
        </authorList>
    </citation>
    <scope>NUCLEOTIDE SEQUENCE</scope>
    <source>
        <strain evidence="3">HKCCD6181</strain>
    </source>
</reference>
<dbReference type="AlphaFoldDB" id="A0AA91BQN2"/>
<evidence type="ECO:0000259" key="2">
    <source>
        <dbReference type="Pfam" id="PF06568"/>
    </source>
</evidence>
<keyword evidence="1" id="KW-0175">Coiled coil</keyword>
<accession>A0AA91BQN2</accession>
<name>A0AA91BQN2_9RHOB</name>